<proteinExistence type="predicted"/>
<dbReference type="InterPro" id="IPR049050">
    <property type="entry name" value="nSTAND3"/>
</dbReference>
<evidence type="ECO:0000313" key="2">
    <source>
        <dbReference type="EMBL" id="PMM54445.1"/>
    </source>
</evidence>
<gene>
    <name evidence="2" type="ORF">BCT50_12250</name>
</gene>
<dbReference type="RefSeq" id="WP_102555070.1">
    <property type="nucleotide sequence ID" value="NZ_MCZJ01000046.1"/>
</dbReference>
<comment type="caution">
    <text evidence="2">The sequence shown here is derived from an EMBL/GenBank/DDBJ whole genome shotgun (WGS) entry which is preliminary data.</text>
</comment>
<dbReference type="Proteomes" id="UP000235554">
    <property type="component" value="Unassembled WGS sequence"/>
</dbReference>
<dbReference type="InterPro" id="IPR027417">
    <property type="entry name" value="P-loop_NTPase"/>
</dbReference>
<sequence>MTTIATIGPKKYEFQDLVCLDFVLKTEEEKDISFLIEPHGGEDAAFTYKGNDGALKKFEVQVKGAMEAVTLNFVAECLLHFPDRRHENCLFERLIKESNLCVVLVMSGRATDQLLKYLPTGEWDLSPHKHSFTLKDAEALNLEFQSLVDSFGGTKLKNDRKEHTQRIIKNFNVKEVRDALKRLIIIDNERENLVKENIHISLRSRYHIPDDYFEEVIRKSSEYIKAAKESQENVIAKITQYLKNVSTVSLRPSNYIQRGDENILKNLLTHENSLLLSGKPRVGKSYTAMWIAASFQDQGYRVKRTDDIFEAFRFLEDPVDGPRLVIVDDPLGGSRLANNPHQIWQELKNKLPYVPSTNRKIIISQGQERLLEISGQSQLQDIRVAAKRWNDLSSYPESFLEKFWEQSNERTQLPEELYFTVLTNLSSGLSDIELGSLEYLLTEYEKIKPSSNVDEVMRFSRKSSSDLGRALDDEGHKPLLMGLALTTNGLNPIHETELSYVLQNKADKEYGYSKILAIGSSFGNSKKTDVQQFPVYSSNTDLSEEYVGSLDKLEDKKMTKWDDDDKISFTHPFYRAAAESIINTNSRSNWKSLLAHLSNGIFCLSPATSTSTAKNLRWIYHSSDKQKFKEEIVDLAIEGLSSSYPSTRDVCFDTLIAVAPELNKKHLEKQAEWLSSVSFSSLADANWHNGYPWYPMGEDIVIDTEVFKSLGIFEVSEQTADILESLNSKQFFDFTPKVAFDALNYCRRNPKDLHTIGMMRMLSLDEGQIRALATKIWLGENRANDETVLHRIFNDKHPSVAEAVYETIVANWDDIEVVRRKQLLSNLKVMVESPLASAIILPELLQFNRVEVTGSNPPWQIFFCLLPTVLRNVHRGVFVRFGRLDNVVHEALEAYGYEPIIPIISEWVELIRVKDSLGDGGGYDTAVTKYIMDLPEVYSEFRQRHIELLLRVNSTERSTDILSTLIASWSKLTEEERSLIKKSLLVNRDDQKWLHATVLVRDDAPKSLTQLVMKDNVLELSLEELQSLDTSFLEILITTYFDRNGASVPTESSHRNVWHELLLSILYNPAHPLYLKCFRYLIKYRENDLIISSSIKCVGSKYLSQIFEILLAYAVYSCGEYRPLAWAALLGSAPDESMRNSWLIKMAETSGLYLDTISEIDEWLPAEYIDSFYDYMYPDNLLLNLFKNLKDQGTSMERGIIDSTVEIVEAHPPFHFQTCDYICHVLIRLNGSEDQRKRVMKIRDNILSNRREIFEEMMAENKRVAWVP</sequence>
<dbReference type="Pfam" id="PF20720">
    <property type="entry name" value="nSTAND3"/>
    <property type="match status" value="1"/>
</dbReference>
<dbReference type="AlphaFoldDB" id="A0A855IL56"/>
<reference evidence="3" key="1">
    <citation type="submission" date="2016-07" db="EMBL/GenBank/DDBJ databases">
        <title>Nontailed viruses are major unrecognized killers of bacteria in the ocean.</title>
        <authorList>
            <person name="Kauffman K."/>
            <person name="Hussain F."/>
            <person name="Yang J."/>
            <person name="Arevalo P."/>
            <person name="Brown J."/>
            <person name="Cutler M."/>
            <person name="Kelly L."/>
            <person name="Polz M.F."/>
        </authorList>
    </citation>
    <scope>NUCLEOTIDE SEQUENCE [LARGE SCALE GENOMIC DNA]</scope>
    <source>
        <strain evidence="3">10N.261.48.A1</strain>
    </source>
</reference>
<name>A0A855IL56_9VIBR</name>
<evidence type="ECO:0000313" key="3">
    <source>
        <dbReference type="Proteomes" id="UP000235554"/>
    </source>
</evidence>
<dbReference type="EMBL" id="MCZJ01000046">
    <property type="protein sequence ID" value="PMM54445.1"/>
    <property type="molecule type" value="Genomic_DNA"/>
</dbReference>
<feature type="domain" description="Novel STAND NTPase 3" evidence="1">
    <location>
        <begin position="264"/>
        <end position="364"/>
    </location>
</feature>
<protein>
    <recommendedName>
        <fullName evidence="1">Novel STAND NTPase 3 domain-containing protein</fullName>
    </recommendedName>
</protein>
<organism evidence="2 3">
    <name type="scientific">Vibrio lentus</name>
    <dbReference type="NCBI Taxonomy" id="136468"/>
    <lineage>
        <taxon>Bacteria</taxon>
        <taxon>Pseudomonadati</taxon>
        <taxon>Pseudomonadota</taxon>
        <taxon>Gammaproteobacteria</taxon>
        <taxon>Vibrionales</taxon>
        <taxon>Vibrionaceae</taxon>
        <taxon>Vibrio</taxon>
    </lineage>
</organism>
<dbReference type="SUPFAM" id="SSF52540">
    <property type="entry name" value="P-loop containing nucleoside triphosphate hydrolases"/>
    <property type="match status" value="1"/>
</dbReference>
<accession>A0A855IL56</accession>
<evidence type="ECO:0000259" key="1">
    <source>
        <dbReference type="Pfam" id="PF20720"/>
    </source>
</evidence>